<reference evidence="2 3" key="1">
    <citation type="journal article" date="2011" name="Genome Biol.">
        <title>Comparative genome sequence analysis underscores mycoparasitism as the ancestral life style of Trichoderma.</title>
        <authorList>
            <person name="Kubicek C.P."/>
            <person name="Herrera-Estrella A."/>
            <person name="Seidl-Seiboth V."/>
            <person name="Martinez D.A."/>
            <person name="Druzhinina I.S."/>
            <person name="Thon M."/>
            <person name="Zeilinger S."/>
            <person name="Casas-Flores S."/>
            <person name="Horwitz B.A."/>
            <person name="Mukherjee P.K."/>
            <person name="Mukherjee M."/>
            <person name="Kredics L."/>
            <person name="Alcaraz L.D."/>
            <person name="Aerts A."/>
            <person name="Antal Z."/>
            <person name="Atanasova L."/>
            <person name="Cervantes-Badillo M.G."/>
            <person name="Challacombe J."/>
            <person name="Chertkov O."/>
            <person name="McCluskey K."/>
            <person name="Coulpier F."/>
            <person name="Deshpande N."/>
            <person name="von Doehren H."/>
            <person name="Ebbole D.J."/>
            <person name="Esquivel-Naranjo E.U."/>
            <person name="Fekete E."/>
            <person name="Flipphi M."/>
            <person name="Glaser F."/>
            <person name="Gomez-Rodriguez E.Y."/>
            <person name="Gruber S."/>
            <person name="Han C."/>
            <person name="Henrissat B."/>
            <person name="Hermosa R."/>
            <person name="Hernandez-Onate M."/>
            <person name="Karaffa L."/>
            <person name="Kosti I."/>
            <person name="Le Crom S."/>
            <person name="Lindquist E."/>
            <person name="Lucas S."/>
            <person name="Luebeck M."/>
            <person name="Luebeck P.S."/>
            <person name="Margeot A."/>
            <person name="Metz B."/>
            <person name="Misra M."/>
            <person name="Nevalainen H."/>
            <person name="Omann M."/>
            <person name="Packer N."/>
            <person name="Perrone G."/>
            <person name="Uresti-Rivera E.E."/>
            <person name="Salamov A."/>
            <person name="Schmoll M."/>
            <person name="Seiboth B."/>
            <person name="Shapiro H."/>
            <person name="Sukno S."/>
            <person name="Tamayo-Ramos J.A."/>
            <person name="Tisch D."/>
            <person name="Wiest A."/>
            <person name="Wilkinson H.H."/>
            <person name="Zhang M."/>
            <person name="Coutinho P.M."/>
            <person name="Kenerley C.M."/>
            <person name="Monte E."/>
            <person name="Baker S.E."/>
            <person name="Grigoriev I.V."/>
        </authorList>
    </citation>
    <scope>NUCLEOTIDE SEQUENCE [LARGE SCALE GENOMIC DNA]</scope>
    <source>
        <strain evidence="3">Gv29-8 / FGSC 10586</strain>
    </source>
</reference>
<protein>
    <submittedName>
        <fullName evidence="2">Uncharacterized protein</fullName>
    </submittedName>
</protein>
<evidence type="ECO:0000256" key="1">
    <source>
        <dbReference type="SAM" id="MobiDB-lite"/>
    </source>
</evidence>
<dbReference type="Proteomes" id="UP000007115">
    <property type="component" value="Unassembled WGS sequence"/>
</dbReference>
<feature type="compositionally biased region" description="Polar residues" evidence="1">
    <location>
        <begin position="106"/>
        <end position="125"/>
    </location>
</feature>
<accession>G9NC10</accession>
<sequence>MTTTIRASWSVLKRGRSWEDRDAVESGESVRVLAVERPPSIGLWLSPPVDNCRIDIGHVKDGDDTAKAKTWIWTWAWIHCFPIAFRFALSFDEYNTLHHRLCASHTRTVSPNRKHGQTGSPQRKGSSVLAYDGRHEGRSHRQQSNSSIHIPPSCGALHNAAPKTAIAPFFLLLSSIFGILSKGGLPAWRP</sequence>
<evidence type="ECO:0000313" key="3">
    <source>
        <dbReference type="Proteomes" id="UP000007115"/>
    </source>
</evidence>
<evidence type="ECO:0000313" key="2">
    <source>
        <dbReference type="EMBL" id="EHK15235.1"/>
    </source>
</evidence>
<proteinExistence type="predicted"/>
<gene>
    <name evidence="2" type="ORF">TRIVIDRAFT_64841</name>
</gene>
<organism evidence="2 3">
    <name type="scientific">Hypocrea virens (strain Gv29-8 / FGSC 10586)</name>
    <name type="common">Gliocladium virens</name>
    <name type="synonym">Trichoderma virens</name>
    <dbReference type="NCBI Taxonomy" id="413071"/>
    <lineage>
        <taxon>Eukaryota</taxon>
        <taxon>Fungi</taxon>
        <taxon>Dikarya</taxon>
        <taxon>Ascomycota</taxon>
        <taxon>Pezizomycotina</taxon>
        <taxon>Sordariomycetes</taxon>
        <taxon>Hypocreomycetidae</taxon>
        <taxon>Hypocreales</taxon>
        <taxon>Hypocreaceae</taxon>
        <taxon>Trichoderma</taxon>
    </lineage>
</organism>
<dbReference type="HOGENOM" id="CLU_1428184_0_0_1"/>
<comment type="caution">
    <text evidence="2">The sequence shown here is derived from an EMBL/GenBank/DDBJ whole genome shotgun (WGS) entry which is preliminary data.</text>
</comment>
<keyword evidence="3" id="KW-1185">Reference proteome</keyword>
<dbReference type="AlphaFoldDB" id="G9NC10"/>
<dbReference type="EMBL" id="ABDF02000092">
    <property type="protein sequence ID" value="EHK15235.1"/>
    <property type="molecule type" value="Genomic_DNA"/>
</dbReference>
<dbReference type="RefSeq" id="XP_013949438.1">
    <property type="nucleotide sequence ID" value="XM_014093963.1"/>
</dbReference>
<feature type="region of interest" description="Disordered" evidence="1">
    <location>
        <begin position="106"/>
        <end position="128"/>
    </location>
</feature>
<dbReference type="VEuPathDB" id="FungiDB:TRIVIDRAFT_64841"/>
<dbReference type="InParanoid" id="G9NC10"/>
<name>G9NC10_HYPVG</name>
<dbReference type="GeneID" id="25796629"/>